<evidence type="ECO:0000256" key="4">
    <source>
        <dbReference type="ARBA" id="ARBA00022692"/>
    </source>
</evidence>
<evidence type="ECO:0000256" key="12">
    <source>
        <dbReference type="SAM" id="Phobius"/>
    </source>
</evidence>
<dbReference type="InterPro" id="IPR037762">
    <property type="entry name" value="C2C_Tricalbin"/>
</dbReference>
<keyword evidence="10 12" id="KW-0472">Membrane</keyword>
<dbReference type="CDD" id="cd04052">
    <property type="entry name" value="C2B_Tricalbin-like"/>
    <property type="match status" value="1"/>
</dbReference>
<evidence type="ECO:0000256" key="10">
    <source>
        <dbReference type="ARBA" id="ARBA00023136"/>
    </source>
</evidence>
<evidence type="ECO:0000256" key="6">
    <source>
        <dbReference type="ARBA" id="ARBA00022824"/>
    </source>
</evidence>
<dbReference type="PANTHER" id="PTHR46980">
    <property type="entry name" value="TRICALBIN-1-RELATED"/>
    <property type="match status" value="1"/>
</dbReference>
<feature type="compositionally biased region" description="Basic and acidic residues" evidence="11">
    <location>
        <begin position="825"/>
        <end position="868"/>
    </location>
</feature>
<gene>
    <name evidence="15" type="ORF">CLIB1423_03S04324</name>
</gene>
<evidence type="ECO:0000256" key="8">
    <source>
        <dbReference type="ARBA" id="ARBA00023055"/>
    </source>
</evidence>
<dbReference type="PRINTS" id="PR00360">
    <property type="entry name" value="C2DOMAIN"/>
</dbReference>
<dbReference type="Gene3D" id="2.60.40.150">
    <property type="entry name" value="C2 domain"/>
    <property type="match status" value="4"/>
</dbReference>
<feature type="region of interest" description="Disordered" evidence="11">
    <location>
        <begin position="825"/>
        <end position="884"/>
    </location>
</feature>
<protein>
    <submittedName>
        <fullName evidence="15">Tricalbin-1</fullName>
    </submittedName>
</protein>
<dbReference type="EMBL" id="CAKXYY010000003">
    <property type="protein sequence ID" value="CAH2351350.1"/>
    <property type="molecule type" value="Genomic_DNA"/>
</dbReference>
<dbReference type="InterPro" id="IPR017147">
    <property type="entry name" value="Tricalbin"/>
</dbReference>
<comment type="caution">
    <text evidence="15">The sequence shown here is derived from an EMBL/GenBank/DDBJ whole genome shotgun (WGS) entry which is preliminary data.</text>
</comment>
<comment type="subcellular location">
    <subcellularLocation>
        <location evidence="1">Endoplasmic reticulum membrane</location>
    </subcellularLocation>
</comment>
<dbReference type="PROSITE" id="PS51847">
    <property type="entry name" value="SMP"/>
    <property type="match status" value="1"/>
</dbReference>
<evidence type="ECO:0000256" key="2">
    <source>
        <dbReference type="ARBA" id="ARBA00022448"/>
    </source>
</evidence>
<feature type="compositionally biased region" description="Acidic residues" evidence="11">
    <location>
        <begin position="869"/>
        <end position="881"/>
    </location>
</feature>
<dbReference type="InterPro" id="IPR052455">
    <property type="entry name" value="Tricalbin_domain"/>
</dbReference>
<feature type="compositionally biased region" description="Acidic residues" evidence="11">
    <location>
        <begin position="7"/>
        <end position="16"/>
    </location>
</feature>
<keyword evidence="9" id="KW-0446">Lipid-binding</keyword>
<sequence>MSTNPDEILEPPEQVEVDSQATPNASQTLRKSSTAASGFSKFTSRGKYSNDDDVNTKTIDLTPSEDFDESNVTTKPQPRLPVEPTFRGWKEVGGWGESDALTADDELEDLSGKSTVFDQYLPAVAYGDWYHNTGYLIVGGLLSWLVGWLRFSLAPIFFIMIVFATLYRTSIRKYRTTLREQAQREFSIKSIENDYETMDWLNVFLEKFWYFLEPSISQIVTEQANPILAASPAPGFIKQLWIDSFTAGTKPFRIDCVKTLPGTDDDIVVMDWGCSFTPNALADANNKQIKNKVNQKVIVKMNLFGIIPIQVAVSDVSFKAILRVRMRMMTSFPHIETVNVSLLEPPQFDFTSRLLGDTILNWEVLSVPGLYLFINEMVKKYAGPILITPLSFQLNIQQLMAGNALDSSIGVLAVTAKSASGLRGFTTIGNTLDPYLNIGFQKNILATTKHVSDTSKPVWKETHYILVQSLSEPLNITVVDHNGKRKDRDVGTIQFDLESLIKEPKQTDLSAPFLRNNKPVGRLQFDLNFMPTIEPQVQADGAVIPAPDLNTGIARIEVTEARHLRGKEKGMAVMAELYINNEKKLSTPVIKSTKNPSWGAHHEEIIANRSKAKVRIVVKNPKTDKVLGQVFSTLNNFIDASQVDETWFPLKTGGEVRINTSWKPVGLTNASGSGGYSPPIGVVRVSIDQAEDLRNLETIGKVDPYVRLLVNGFERSRTMAEDSTLNPTWNEIHYVSVASANQKLTIEVMDVEKRQNDRTLGSFDVKLNEIINKNEQGKFIQHEDNKKRVGKLIHKRGPKGTVSYSLSFYPTLPVKTLEEIKDEKEAEKQLEEEKKKKEEEEKKAAENGEVPNESKDAKKEEPTKKASDGDEEDSDDEEDDGQVASNAKMELSLDELLEYQHGVFVFELIDGTVSKEDVYLHVYFDNHGYNDYVSQKITKRQAQIGNTGDVIIKELDWSKACFRISKNKEDNRLDKAIAELTIPTVQLIKNGYYEPTTISLKGTGNASFKLQTQWIPVIYDDDRIPPQDSVNNSGILHIDALRATDLPAGDSNGKSDPYVKLFLNTNKDDFFKSKKVKKTLDPTWNEKASVEVLNLYDSVVKVVAYDWDIGPEQDDLLSIGYISLKDVDPMNNHEEFEVELFEENGDKGGIAYFKADFKPEFLLNVKASTTNMGDTAFGAVGAVGGLGKGAVKGLGGGAVKGLGGGAKFLKKGLHLGKTSEE</sequence>
<keyword evidence="3" id="KW-0597">Phosphoprotein</keyword>
<dbReference type="PROSITE" id="PS50004">
    <property type="entry name" value="C2"/>
    <property type="match status" value="4"/>
</dbReference>
<reference evidence="15" key="1">
    <citation type="submission" date="2022-03" db="EMBL/GenBank/DDBJ databases">
        <authorList>
            <person name="Legras J.-L."/>
            <person name="Devillers H."/>
            <person name="Grondin C."/>
        </authorList>
    </citation>
    <scope>NUCLEOTIDE SEQUENCE</scope>
    <source>
        <strain evidence="15">CLIB 1423</strain>
    </source>
</reference>
<dbReference type="PANTHER" id="PTHR46980:SF2">
    <property type="entry name" value="TRICALBIN-1-RELATED"/>
    <property type="match status" value="1"/>
</dbReference>
<dbReference type="InterPro" id="IPR000008">
    <property type="entry name" value="C2_dom"/>
</dbReference>
<dbReference type="GO" id="GO:0005789">
    <property type="term" value="C:endoplasmic reticulum membrane"/>
    <property type="evidence" value="ECO:0007669"/>
    <property type="project" value="UniProtKB-SubCell"/>
</dbReference>
<dbReference type="InterPro" id="IPR031468">
    <property type="entry name" value="SMP_LBD"/>
</dbReference>
<keyword evidence="8" id="KW-0445">Lipid transport</keyword>
<keyword evidence="7 12" id="KW-1133">Transmembrane helix</keyword>
<keyword evidence="4 12" id="KW-0812">Transmembrane</keyword>
<dbReference type="CDD" id="cd04044">
    <property type="entry name" value="C2A_Tricalbin-like"/>
    <property type="match status" value="1"/>
</dbReference>
<dbReference type="GO" id="GO:0061817">
    <property type="term" value="P:endoplasmic reticulum-plasma membrane tethering"/>
    <property type="evidence" value="ECO:0007669"/>
    <property type="project" value="InterPro"/>
</dbReference>
<evidence type="ECO:0000313" key="15">
    <source>
        <dbReference type="EMBL" id="CAH2351350.1"/>
    </source>
</evidence>
<feature type="domain" description="C2" evidence="13">
    <location>
        <begin position="388"/>
        <end position="511"/>
    </location>
</feature>
<dbReference type="GO" id="GO:0006869">
    <property type="term" value="P:lipid transport"/>
    <property type="evidence" value="ECO:0007669"/>
    <property type="project" value="UniProtKB-KW"/>
</dbReference>
<evidence type="ECO:0000256" key="7">
    <source>
        <dbReference type="ARBA" id="ARBA00022989"/>
    </source>
</evidence>
<dbReference type="SMART" id="SM00239">
    <property type="entry name" value="C2"/>
    <property type="match status" value="4"/>
</dbReference>
<dbReference type="InterPro" id="IPR037761">
    <property type="entry name" value="C2A_Tricalbin"/>
</dbReference>
<name>A0A9P0VWJ6_9ASCO</name>
<dbReference type="GO" id="GO:0008289">
    <property type="term" value="F:lipid binding"/>
    <property type="evidence" value="ECO:0007669"/>
    <property type="project" value="UniProtKB-KW"/>
</dbReference>
<evidence type="ECO:0000259" key="13">
    <source>
        <dbReference type="PROSITE" id="PS50004"/>
    </source>
</evidence>
<dbReference type="CDD" id="cd21678">
    <property type="entry name" value="SMP_TCB"/>
    <property type="match status" value="1"/>
</dbReference>
<dbReference type="Proteomes" id="UP000837801">
    <property type="component" value="Unassembled WGS sequence"/>
</dbReference>
<proteinExistence type="predicted"/>
<organism evidence="15 16">
    <name type="scientific">[Candida] railenensis</name>
    <dbReference type="NCBI Taxonomy" id="45579"/>
    <lineage>
        <taxon>Eukaryota</taxon>
        <taxon>Fungi</taxon>
        <taxon>Dikarya</taxon>
        <taxon>Ascomycota</taxon>
        <taxon>Saccharomycotina</taxon>
        <taxon>Pichiomycetes</taxon>
        <taxon>Debaryomycetaceae</taxon>
        <taxon>Kurtzmaniella</taxon>
    </lineage>
</organism>
<evidence type="ECO:0000256" key="11">
    <source>
        <dbReference type="SAM" id="MobiDB-lite"/>
    </source>
</evidence>
<dbReference type="InterPro" id="IPR056910">
    <property type="entry name" value="TCB1-3_C2"/>
</dbReference>
<dbReference type="InterPro" id="IPR035892">
    <property type="entry name" value="C2_domain_sf"/>
</dbReference>
<dbReference type="SUPFAM" id="SSF49562">
    <property type="entry name" value="C2 domain (Calcium/lipid-binding domain, CaLB)"/>
    <property type="match status" value="4"/>
</dbReference>
<feature type="transmembrane region" description="Helical" evidence="12">
    <location>
        <begin position="297"/>
        <end position="318"/>
    </location>
</feature>
<evidence type="ECO:0000256" key="5">
    <source>
        <dbReference type="ARBA" id="ARBA00022737"/>
    </source>
</evidence>
<evidence type="ECO:0000256" key="3">
    <source>
        <dbReference type="ARBA" id="ARBA00022553"/>
    </source>
</evidence>
<feature type="domain" description="C2" evidence="13">
    <location>
        <begin position="535"/>
        <end position="648"/>
    </location>
</feature>
<evidence type="ECO:0000259" key="14">
    <source>
        <dbReference type="PROSITE" id="PS51847"/>
    </source>
</evidence>
<dbReference type="PIRSF" id="PIRSF037232">
    <property type="entry name" value="Tricalbin"/>
    <property type="match status" value="1"/>
</dbReference>
<accession>A0A9P0VWJ6</accession>
<dbReference type="InterPro" id="IPR037765">
    <property type="entry name" value="C2B_Tricalbin"/>
</dbReference>
<dbReference type="Pfam" id="PF24920">
    <property type="entry name" value="C2_TCB1"/>
    <property type="match status" value="1"/>
</dbReference>
<keyword evidence="16" id="KW-1185">Reference proteome</keyword>
<feature type="region of interest" description="Disordered" evidence="11">
    <location>
        <begin position="1"/>
        <end position="80"/>
    </location>
</feature>
<dbReference type="OrthoDB" id="1029639at2759"/>
<dbReference type="GO" id="GO:0071944">
    <property type="term" value="C:cell periphery"/>
    <property type="evidence" value="ECO:0007669"/>
    <property type="project" value="UniProtKB-ARBA"/>
</dbReference>
<evidence type="ECO:0000256" key="1">
    <source>
        <dbReference type="ARBA" id="ARBA00004586"/>
    </source>
</evidence>
<dbReference type="CDD" id="cd04045">
    <property type="entry name" value="C2C_Tricalbin-like"/>
    <property type="match status" value="1"/>
</dbReference>
<feature type="domain" description="C2" evidence="13">
    <location>
        <begin position="664"/>
        <end position="780"/>
    </location>
</feature>
<feature type="domain" description="C2" evidence="13">
    <location>
        <begin position="1020"/>
        <end position="1140"/>
    </location>
</feature>
<keyword evidence="6" id="KW-0256">Endoplasmic reticulum</keyword>
<feature type="compositionally biased region" description="Polar residues" evidence="11">
    <location>
        <begin position="17"/>
        <end position="47"/>
    </location>
</feature>
<dbReference type="Pfam" id="PF25669">
    <property type="entry name" value="SMP_MUG190-like"/>
    <property type="match status" value="1"/>
</dbReference>
<feature type="domain" description="SMP-LTD" evidence="14">
    <location>
        <begin position="194"/>
        <end position="397"/>
    </location>
</feature>
<keyword evidence="5" id="KW-0677">Repeat</keyword>
<keyword evidence="2" id="KW-0813">Transport</keyword>
<evidence type="ECO:0000313" key="16">
    <source>
        <dbReference type="Proteomes" id="UP000837801"/>
    </source>
</evidence>
<evidence type="ECO:0000256" key="9">
    <source>
        <dbReference type="ARBA" id="ARBA00023121"/>
    </source>
</evidence>
<feature type="transmembrane region" description="Helical" evidence="12">
    <location>
        <begin position="141"/>
        <end position="167"/>
    </location>
</feature>
<dbReference type="Pfam" id="PF00168">
    <property type="entry name" value="C2"/>
    <property type="match status" value="4"/>
</dbReference>
<dbReference type="AlphaFoldDB" id="A0A9P0VWJ6"/>